<reference evidence="18 19" key="1">
    <citation type="submission" date="2018-11" db="EMBL/GenBank/DDBJ databases">
        <title>Micromonospora sp. PPF5-17, a new actinomycetes isolated from a hot spring soil.</title>
        <authorList>
            <person name="Thawai C."/>
        </authorList>
    </citation>
    <scope>NUCLEOTIDE SEQUENCE [LARGE SCALE GENOMIC DNA]</scope>
    <source>
        <strain evidence="18 19">PPF5-17</strain>
    </source>
</reference>
<organism evidence="18 19">
    <name type="scientific">Micromonospora solifontis</name>
    <dbReference type="NCBI Taxonomy" id="2487138"/>
    <lineage>
        <taxon>Bacteria</taxon>
        <taxon>Bacillati</taxon>
        <taxon>Actinomycetota</taxon>
        <taxon>Actinomycetes</taxon>
        <taxon>Micromonosporales</taxon>
        <taxon>Micromonosporaceae</taxon>
        <taxon>Micromonospora</taxon>
    </lineage>
</organism>
<evidence type="ECO:0000256" key="8">
    <source>
        <dbReference type="ARBA" id="ARBA00023166"/>
    </source>
</evidence>
<keyword evidence="5" id="KW-0274">FAD</keyword>
<evidence type="ECO:0000256" key="2">
    <source>
        <dbReference type="ARBA" id="ARBA00010790"/>
    </source>
</evidence>
<comment type="cofactor">
    <cofactor evidence="1">
        <name>FAD</name>
        <dbReference type="ChEBI" id="CHEBI:57692"/>
    </cofactor>
</comment>
<keyword evidence="19" id="KW-1185">Reference proteome</keyword>
<protein>
    <recommendedName>
        <fullName evidence="14">Cholesterol oxidase</fullName>
        <ecNumber evidence="13">1.1.3.6</ecNumber>
        <ecNumber evidence="11">5.3.3.1</ecNumber>
    </recommendedName>
    <alternativeName>
        <fullName evidence="15">Cholesterol isomerase</fullName>
    </alternativeName>
</protein>
<comment type="similarity">
    <text evidence="2">Belongs to the GMC oxidoreductase family.</text>
</comment>
<dbReference type="Gene3D" id="3.50.50.60">
    <property type="entry name" value="FAD/NAD(P)-binding domain"/>
    <property type="match status" value="3"/>
</dbReference>
<dbReference type="RefSeq" id="WP_123242277.1">
    <property type="nucleotide sequence ID" value="NZ_JAAHBY010000056.1"/>
</dbReference>
<evidence type="ECO:0000256" key="12">
    <source>
        <dbReference type="ARBA" id="ARBA00049645"/>
    </source>
</evidence>
<evidence type="ECO:0000256" key="16">
    <source>
        <dbReference type="SAM" id="MobiDB-lite"/>
    </source>
</evidence>
<feature type="region of interest" description="Disordered" evidence="16">
    <location>
        <begin position="526"/>
        <end position="565"/>
    </location>
</feature>
<evidence type="ECO:0000313" key="18">
    <source>
        <dbReference type="EMBL" id="RNL96474.1"/>
    </source>
</evidence>
<dbReference type="PROSITE" id="PS50206">
    <property type="entry name" value="RHODANESE_3"/>
    <property type="match status" value="1"/>
</dbReference>
<evidence type="ECO:0000256" key="9">
    <source>
        <dbReference type="ARBA" id="ARBA00023221"/>
    </source>
</evidence>
<dbReference type="InterPro" id="IPR001763">
    <property type="entry name" value="Rhodanese-like_dom"/>
</dbReference>
<evidence type="ECO:0000256" key="15">
    <source>
        <dbReference type="ARBA" id="ARBA00049778"/>
    </source>
</evidence>
<feature type="domain" description="Rhodanese" evidence="17">
    <location>
        <begin position="5"/>
        <end position="46"/>
    </location>
</feature>
<dbReference type="InterPro" id="IPR052542">
    <property type="entry name" value="Cholesterol_Oxidase"/>
</dbReference>
<evidence type="ECO:0000256" key="6">
    <source>
        <dbReference type="ARBA" id="ARBA00023002"/>
    </source>
</evidence>
<name>A0ABX9WCK9_9ACTN</name>
<dbReference type="EC" id="1.1.3.6" evidence="13"/>
<dbReference type="InterPro" id="IPR006076">
    <property type="entry name" value="FAD-dep_OxRdtase"/>
</dbReference>
<dbReference type="InterPro" id="IPR036188">
    <property type="entry name" value="FAD/NAD-bd_sf"/>
</dbReference>
<dbReference type="Pfam" id="PF01266">
    <property type="entry name" value="DAO"/>
    <property type="match status" value="1"/>
</dbReference>
<evidence type="ECO:0000256" key="11">
    <source>
        <dbReference type="ARBA" id="ARBA00038856"/>
    </source>
</evidence>
<evidence type="ECO:0000256" key="3">
    <source>
        <dbReference type="ARBA" id="ARBA00022548"/>
    </source>
</evidence>
<comment type="caution">
    <text evidence="18">The sequence shown here is derived from an EMBL/GenBank/DDBJ whole genome shotgun (WGS) entry which is preliminary data.</text>
</comment>
<evidence type="ECO:0000256" key="10">
    <source>
        <dbReference type="ARBA" id="ARBA00023235"/>
    </source>
</evidence>
<keyword evidence="10" id="KW-0413">Isomerase</keyword>
<dbReference type="EMBL" id="RJLN01000056">
    <property type="protein sequence ID" value="RNL96474.1"/>
    <property type="molecule type" value="Genomic_DNA"/>
</dbReference>
<evidence type="ECO:0000256" key="13">
    <source>
        <dbReference type="ARBA" id="ARBA00049723"/>
    </source>
</evidence>
<accession>A0ABX9WCK9</accession>
<evidence type="ECO:0000256" key="7">
    <source>
        <dbReference type="ARBA" id="ARBA00023098"/>
    </source>
</evidence>
<dbReference type="SUPFAM" id="SSF51905">
    <property type="entry name" value="FAD/NAD(P)-binding domain"/>
    <property type="match status" value="1"/>
</dbReference>
<evidence type="ECO:0000259" key="17">
    <source>
        <dbReference type="PROSITE" id="PS50206"/>
    </source>
</evidence>
<dbReference type="EC" id="5.3.3.1" evidence="11"/>
<dbReference type="PANTHER" id="PTHR47470">
    <property type="entry name" value="CHOLESTEROL OXIDASE"/>
    <property type="match status" value="1"/>
</dbReference>
<dbReference type="Proteomes" id="UP000280698">
    <property type="component" value="Unassembled WGS sequence"/>
</dbReference>
<proteinExistence type="inferred from homology"/>
<evidence type="ECO:0000313" key="19">
    <source>
        <dbReference type="Proteomes" id="UP000280698"/>
    </source>
</evidence>
<keyword evidence="9" id="KW-0753">Steroid metabolism</keyword>
<keyword evidence="7" id="KW-0443">Lipid metabolism</keyword>
<dbReference type="InterPro" id="IPR007867">
    <property type="entry name" value="GMC_OxRtase_C"/>
</dbReference>
<evidence type="ECO:0000256" key="4">
    <source>
        <dbReference type="ARBA" id="ARBA00022630"/>
    </source>
</evidence>
<keyword evidence="3" id="KW-0153">Cholesterol metabolism</keyword>
<gene>
    <name evidence="18" type="ORF">EFE23_18945</name>
</gene>
<comment type="pathway">
    <text evidence="12">Steroid metabolism; cholesterol degradation.</text>
</comment>
<evidence type="ECO:0000256" key="1">
    <source>
        <dbReference type="ARBA" id="ARBA00001974"/>
    </source>
</evidence>
<keyword evidence="8" id="KW-1207">Sterol metabolism</keyword>
<dbReference type="Pfam" id="PF05199">
    <property type="entry name" value="GMC_oxred_C"/>
    <property type="match status" value="1"/>
</dbReference>
<dbReference type="PANTHER" id="PTHR47470:SF1">
    <property type="entry name" value="FAD-DEPENDENT OXIDOREDUCTASE 2 FAD BINDING DOMAIN-CONTAINING PROTEIN"/>
    <property type="match status" value="1"/>
</dbReference>
<evidence type="ECO:0000256" key="14">
    <source>
        <dbReference type="ARBA" id="ARBA00049744"/>
    </source>
</evidence>
<keyword evidence="6" id="KW-0560">Oxidoreductase</keyword>
<evidence type="ECO:0000256" key="5">
    <source>
        <dbReference type="ARBA" id="ARBA00022827"/>
    </source>
</evidence>
<sequence>MRYDVVVIGSGFGGSVTALRLAEKGYTVGVLEAGRRFADDEFPETSWRARRFLWAPKLGCYGLQRITLLRSADRKAGGGVLVLSGAGVGGGSLVYANTLYEPLDAFYADPQWRDITDWRDELARHYDQAKRMLGVTTYPIVTGADRAMRAVAERMGVGHTFHATPVGVHIGRPGERVADPYFGGAGPERTGCNHCGACMTGCRHGAKNTLVKNYLWLAERQGVQVHALTTVTAVRPAAGGGYEVHTERTGAWLRKRRQVIHADQVVFAAGALGTQRLLHEMRATGALPGLSPRLGELTRTNSEAILGASVGPRQARQRGLDFTEGVAITSSFHPDPQTHIEPVRYGKGANAMGLLQSLLVDGGPHRVRRWLASIVTQPALAARMLSVRNWSERTVIALVMQSVDNSLTTRLRRGPFGRRLVSGPGHGAPNPTWIPAGNQAVRLLAEEIDGTPGGAVTEPFNIPVTAHILGGAAIGDSPERGVIDPYHRVYGHPGLHVVDGAAVSANLGVNPSLTITAQAERAMSCWPNKGEADPRPPLGAAYRRVDPVPPREPAVPAHAPAALRP</sequence>
<keyword evidence="4" id="KW-0285">Flavoprotein</keyword>